<dbReference type="InterPro" id="IPR027417">
    <property type="entry name" value="P-loop_NTPase"/>
</dbReference>
<dbReference type="Pfam" id="PF02224">
    <property type="entry name" value="Cytidylate_kin"/>
    <property type="match status" value="1"/>
</dbReference>
<keyword evidence="4 8" id="KW-0418">Kinase</keyword>
<dbReference type="NCBIfam" id="TIGR00017">
    <property type="entry name" value="cmk"/>
    <property type="match status" value="1"/>
</dbReference>
<evidence type="ECO:0000256" key="1">
    <source>
        <dbReference type="ARBA" id="ARBA00009427"/>
    </source>
</evidence>
<gene>
    <name evidence="8 10" type="primary">cmk</name>
    <name evidence="10" type="ORF">LKD31_09995</name>
</gene>
<evidence type="ECO:0000313" key="10">
    <source>
        <dbReference type="EMBL" id="MCC2137345.1"/>
    </source>
</evidence>
<keyword evidence="8" id="KW-0963">Cytoplasm</keyword>
<evidence type="ECO:0000256" key="2">
    <source>
        <dbReference type="ARBA" id="ARBA00022679"/>
    </source>
</evidence>
<dbReference type="EC" id="2.7.4.25" evidence="8"/>
<comment type="catalytic activity">
    <reaction evidence="7 8">
        <text>CMP + ATP = CDP + ADP</text>
        <dbReference type="Rhea" id="RHEA:11600"/>
        <dbReference type="ChEBI" id="CHEBI:30616"/>
        <dbReference type="ChEBI" id="CHEBI:58069"/>
        <dbReference type="ChEBI" id="CHEBI:60377"/>
        <dbReference type="ChEBI" id="CHEBI:456216"/>
        <dbReference type="EC" id="2.7.4.25"/>
    </reaction>
</comment>
<evidence type="ECO:0000256" key="7">
    <source>
        <dbReference type="ARBA" id="ARBA00048478"/>
    </source>
</evidence>
<keyword evidence="3 8" id="KW-0547">Nucleotide-binding</keyword>
<dbReference type="GO" id="GO:0005737">
    <property type="term" value="C:cytoplasm"/>
    <property type="evidence" value="ECO:0007669"/>
    <property type="project" value="UniProtKB-SubCell"/>
</dbReference>
<dbReference type="RefSeq" id="WP_308449584.1">
    <property type="nucleotide sequence ID" value="NZ_JAJEQC010000009.1"/>
</dbReference>
<dbReference type="CDD" id="cd02020">
    <property type="entry name" value="CMPK"/>
    <property type="match status" value="1"/>
</dbReference>
<comment type="subcellular location">
    <subcellularLocation>
        <location evidence="8">Cytoplasm</location>
    </subcellularLocation>
</comment>
<dbReference type="InterPro" id="IPR011994">
    <property type="entry name" value="Cytidylate_kinase_dom"/>
</dbReference>
<keyword evidence="2 8" id="KW-0808">Transferase</keyword>
<dbReference type="HAMAP" id="MF_00238">
    <property type="entry name" value="Cytidyl_kinase_type1"/>
    <property type="match status" value="1"/>
</dbReference>
<organism evidence="10 11">
    <name type="scientific">Hominenteromicrobium mulieris</name>
    <dbReference type="NCBI Taxonomy" id="2885357"/>
    <lineage>
        <taxon>Bacteria</taxon>
        <taxon>Bacillati</taxon>
        <taxon>Bacillota</taxon>
        <taxon>Clostridia</taxon>
        <taxon>Eubacteriales</taxon>
        <taxon>Oscillospiraceae</taxon>
        <taxon>Hominenteromicrobium</taxon>
    </lineage>
</organism>
<dbReference type="EMBL" id="JAJEQC010000009">
    <property type="protein sequence ID" value="MCC2137345.1"/>
    <property type="molecule type" value="Genomic_DNA"/>
</dbReference>
<name>A0AAE3DHJ9_9FIRM</name>
<keyword evidence="11" id="KW-1185">Reference proteome</keyword>
<dbReference type="InterPro" id="IPR003136">
    <property type="entry name" value="Cytidylate_kin"/>
</dbReference>
<dbReference type="GO" id="GO:0036431">
    <property type="term" value="F:dCMP kinase activity"/>
    <property type="evidence" value="ECO:0007669"/>
    <property type="project" value="InterPro"/>
</dbReference>
<dbReference type="Proteomes" id="UP001199424">
    <property type="component" value="Unassembled WGS sequence"/>
</dbReference>
<evidence type="ECO:0000256" key="3">
    <source>
        <dbReference type="ARBA" id="ARBA00022741"/>
    </source>
</evidence>
<dbReference type="GO" id="GO:0005524">
    <property type="term" value="F:ATP binding"/>
    <property type="evidence" value="ECO:0007669"/>
    <property type="project" value="UniProtKB-UniRule"/>
</dbReference>
<comment type="similarity">
    <text evidence="1 8">Belongs to the cytidylate kinase family. Type 1 subfamily.</text>
</comment>
<evidence type="ECO:0000256" key="8">
    <source>
        <dbReference type="HAMAP-Rule" id="MF_00238"/>
    </source>
</evidence>
<keyword evidence="5 8" id="KW-0067">ATP-binding</keyword>
<evidence type="ECO:0000256" key="4">
    <source>
        <dbReference type="ARBA" id="ARBA00022777"/>
    </source>
</evidence>
<evidence type="ECO:0000313" key="11">
    <source>
        <dbReference type="Proteomes" id="UP001199424"/>
    </source>
</evidence>
<sequence>MYAIAIDGPAGAGKSSVAKAAAKALGFVYVDTGALYRTVGLYLLRSEVDPADAEAVEPKLRDIQVDLKYEDGVQHVILNGEDVSGLIRTPEVSMAASACASVPAVRKFLFSAQVDMAKKYNVIMDGRDIGTTILPNAQVKIFLTASPEVRAERRYKELKEKGVDVSYEETLANVIRRDKQDEKQSKAAEDSILLDNSELDFDGTVNRLLEIVEERTGVKHG</sequence>
<evidence type="ECO:0000256" key="5">
    <source>
        <dbReference type="ARBA" id="ARBA00022840"/>
    </source>
</evidence>
<dbReference type="GO" id="GO:0006220">
    <property type="term" value="P:pyrimidine nucleotide metabolic process"/>
    <property type="evidence" value="ECO:0007669"/>
    <property type="project" value="UniProtKB-UniRule"/>
</dbReference>
<accession>A0AAE3DHJ9</accession>
<feature type="binding site" evidence="8">
    <location>
        <begin position="8"/>
        <end position="16"/>
    </location>
    <ligand>
        <name>ATP</name>
        <dbReference type="ChEBI" id="CHEBI:30616"/>
    </ligand>
</feature>
<dbReference type="Gene3D" id="3.40.50.300">
    <property type="entry name" value="P-loop containing nucleotide triphosphate hydrolases"/>
    <property type="match status" value="1"/>
</dbReference>
<feature type="domain" description="Cytidylate kinase" evidence="9">
    <location>
        <begin position="4"/>
        <end position="213"/>
    </location>
</feature>
<comment type="caution">
    <text evidence="10">The sequence shown here is derived from an EMBL/GenBank/DDBJ whole genome shotgun (WGS) entry which is preliminary data.</text>
</comment>
<reference evidence="10" key="1">
    <citation type="submission" date="2021-10" db="EMBL/GenBank/DDBJ databases">
        <title>Anaerobic single-cell dispensing facilitates the cultivation of human gut bacteria.</title>
        <authorList>
            <person name="Afrizal A."/>
        </authorList>
    </citation>
    <scope>NUCLEOTIDE SEQUENCE</scope>
    <source>
        <strain evidence="10">CLA-AA-H250</strain>
    </source>
</reference>
<evidence type="ECO:0000256" key="6">
    <source>
        <dbReference type="ARBA" id="ARBA00047615"/>
    </source>
</evidence>
<dbReference type="AlphaFoldDB" id="A0AAE3DHJ9"/>
<evidence type="ECO:0000259" key="9">
    <source>
        <dbReference type="Pfam" id="PF02224"/>
    </source>
</evidence>
<protein>
    <recommendedName>
        <fullName evidence="8">Cytidylate kinase</fullName>
        <shortName evidence="8">CK</shortName>
        <ecNumber evidence="8">2.7.4.25</ecNumber>
    </recommendedName>
    <alternativeName>
        <fullName evidence="8">Cytidine monophosphate kinase</fullName>
        <shortName evidence="8">CMP kinase</shortName>
    </alternativeName>
</protein>
<comment type="catalytic activity">
    <reaction evidence="6 8">
        <text>dCMP + ATP = dCDP + ADP</text>
        <dbReference type="Rhea" id="RHEA:25094"/>
        <dbReference type="ChEBI" id="CHEBI:30616"/>
        <dbReference type="ChEBI" id="CHEBI:57566"/>
        <dbReference type="ChEBI" id="CHEBI:58593"/>
        <dbReference type="ChEBI" id="CHEBI:456216"/>
        <dbReference type="EC" id="2.7.4.25"/>
    </reaction>
</comment>
<proteinExistence type="inferred from homology"/>
<dbReference type="SUPFAM" id="SSF52540">
    <property type="entry name" value="P-loop containing nucleoside triphosphate hydrolases"/>
    <property type="match status" value="1"/>
</dbReference>